<keyword evidence="2" id="KW-1185">Reference proteome</keyword>
<sequence length="124" mass="14574">MNKTINNLDRWTFSLNCSYFAAKVWNSVAKTQLSCSSSYASMPLPQVLAQSIKKNLTYYTTNRKIESNGRDYLYYHTSSHKTQCKYPKFNILNPLTKSKFIEKDNINITERRYTTSFPRDFEVN</sequence>
<dbReference type="RefSeq" id="WP_004801193.1">
    <property type="nucleotide sequence ID" value="NZ_KB446646.1"/>
</dbReference>
<reference evidence="1 2" key="1">
    <citation type="submission" date="2013-02" db="EMBL/GenBank/DDBJ databases">
        <title>The Genome Sequence of Lactobacillus catenaformis F0143.</title>
        <authorList>
            <consortium name="The Broad Institute Genome Sequencing Platform"/>
            <person name="Earl A."/>
            <person name="Ward D."/>
            <person name="Feldgarden M."/>
            <person name="Gevers D."/>
            <person name="Izard J."/>
            <person name="Blanton J.M."/>
            <person name="Mathney J."/>
            <person name="Dewhirst F.E."/>
            <person name="Young S.K."/>
            <person name="Zeng Q."/>
            <person name="Gargeya S."/>
            <person name="Fitzgerald M."/>
            <person name="Haas B."/>
            <person name="Abouelleil A."/>
            <person name="Alvarado L."/>
            <person name="Arachchi H.M."/>
            <person name="Berlin A."/>
            <person name="Chapman S.B."/>
            <person name="Gearin G."/>
            <person name="Goldberg J."/>
            <person name="Griggs A."/>
            <person name="Gujja S."/>
            <person name="Hansen M."/>
            <person name="Heiman D."/>
            <person name="Howarth C."/>
            <person name="Larimer J."/>
            <person name="Lui A."/>
            <person name="MacDonald P.J.P."/>
            <person name="McCowen C."/>
            <person name="Montmayeur A."/>
            <person name="Murphy C."/>
            <person name="Neiman D."/>
            <person name="Pearson M."/>
            <person name="Priest M."/>
            <person name="Roberts A."/>
            <person name="Saif S."/>
            <person name="Shea T."/>
            <person name="Sisk P."/>
            <person name="Stolte C."/>
            <person name="Sykes S."/>
            <person name="Wortman J."/>
            <person name="Nusbaum C."/>
            <person name="Birren B."/>
        </authorList>
    </citation>
    <scope>NUCLEOTIDE SEQUENCE [LARGE SCALE GENOMIC DNA]</scope>
    <source>
        <strain evidence="1 2">OT 569</strain>
    </source>
</reference>
<organism evidence="1 2">
    <name type="scientific">Eggerthia catenaformis OT 569 = DSM 20559</name>
    <dbReference type="NCBI Taxonomy" id="999415"/>
    <lineage>
        <taxon>Bacteria</taxon>
        <taxon>Bacillati</taxon>
        <taxon>Bacillota</taxon>
        <taxon>Erysipelotrichia</taxon>
        <taxon>Erysipelotrichales</taxon>
        <taxon>Coprobacillaceae</taxon>
        <taxon>Eggerthia</taxon>
    </lineage>
</organism>
<evidence type="ECO:0000313" key="2">
    <source>
        <dbReference type="Proteomes" id="UP000011758"/>
    </source>
</evidence>
<dbReference type="Proteomes" id="UP000011758">
    <property type="component" value="Unassembled WGS sequence"/>
</dbReference>
<name>M2Q3B9_9FIRM</name>
<evidence type="ECO:0000313" key="1">
    <source>
        <dbReference type="EMBL" id="EMD17395.1"/>
    </source>
</evidence>
<comment type="caution">
    <text evidence="1">The sequence shown here is derived from an EMBL/GenBank/DDBJ whole genome shotgun (WGS) entry which is preliminary data.</text>
</comment>
<dbReference type="OrthoDB" id="2663440at2"/>
<dbReference type="BioCyc" id="ECAT999415-HMP:GTTI-191-MONOMER"/>
<protein>
    <submittedName>
        <fullName evidence="1">Uncharacterized protein</fullName>
    </submittedName>
</protein>
<gene>
    <name evidence="1" type="ORF">HMPREF9943_00182</name>
</gene>
<accession>M2Q3B9</accession>
<proteinExistence type="predicted"/>
<dbReference type="EMBL" id="AGEJ01000005">
    <property type="protein sequence ID" value="EMD17395.1"/>
    <property type="molecule type" value="Genomic_DNA"/>
</dbReference>
<dbReference type="AlphaFoldDB" id="M2Q3B9"/>